<protein>
    <submittedName>
        <fullName evidence="1">Uncharacterized protein</fullName>
    </submittedName>
</protein>
<reference evidence="1" key="1">
    <citation type="submission" date="2021-12" db="EMBL/GenBank/DDBJ databases">
        <title>Prjna785345.</title>
        <authorList>
            <person name="Rujirawat T."/>
            <person name="Krajaejun T."/>
        </authorList>
    </citation>
    <scope>NUCLEOTIDE SEQUENCE</scope>
    <source>
        <strain evidence="1">Pi057C3</strain>
    </source>
</reference>
<dbReference type="Proteomes" id="UP001209570">
    <property type="component" value="Unassembled WGS sequence"/>
</dbReference>
<gene>
    <name evidence="1" type="ORF">P43SY_010265</name>
</gene>
<sequence>MMIMATKWKQLLLDGDDVLLDDEELLFKYELDGGDGAIRRPTRGPDGLLSDEYLAALDVHKRQEDELLRLIQKEERYIIIREDHHEFIMDLIRCGEEFSHITSLLAQEYLLDVLAIKFREQLDNAYQAALPRSLAVQAELLRDDIADLQRASV</sequence>
<organism evidence="1 2">
    <name type="scientific">Pythium insidiosum</name>
    <name type="common">Pythiosis disease agent</name>
    <dbReference type="NCBI Taxonomy" id="114742"/>
    <lineage>
        <taxon>Eukaryota</taxon>
        <taxon>Sar</taxon>
        <taxon>Stramenopiles</taxon>
        <taxon>Oomycota</taxon>
        <taxon>Peronosporomycetes</taxon>
        <taxon>Pythiales</taxon>
        <taxon>Pythiaceae</taxon>
        <taxon>Pythium</taxon>
    </lineage>
</organism>
<proteinExistence type="predicted"/>
<dbReference type="EMBL" id="JAKCXM010001824">
    <property type="protein sequence ID" value="KAJ0390631.1"/>
    <property type="molecule type" value="Genomic_DNA"/>
</dbReference>
<comment type="caution">
    <text evidence="1">The sequence shown here is derived from an EMBL/GenBank/DDBJ whole genome shotgun (WGS) entry which is preliminary data.</text>
</comment>
<evidence type="ECO:0000313" key="1">
    <source>
        <dbReference type="EMBL" id="KAJ0390631.1"/>
    </source>
</evidence>
<name>A0AAD5LQL6_PYTIN</name>
<dbReference type="AlphaFoldDB" id="A0AAD5LQL6"/>
<evidence type="ECO:0000313" key="2">
    <source>
        <dbReference type="Proteomes" id="UP001209570"/>
    </source>
</evidence>
<keyword evidence="2" id="KW-1185">Reference proteome</keyword>
<accession>A0AAD5LQL6</accession>